<dbReference type="Pfam" id="PF12647">
    <property type="entry name" value="RNHCP"/>
    <property type="match status" value="1"/>
</dbReference>
<evidence type="ECO:0000313" key="2">
    <source>
        <dbReference type="EMBL" id="OGG70698.1"/>
    </source>
</evidence>
<protein>
    <recommendedName>
        <fullName evidence="1">RNHCP domain-containing protein</fullName>
    </recommendedName>
</protein>
<reference evidence="2 3" key="1">
    <citation type="journal article" date="2016" name="Nat. Commun.">
        <title>Thousands of microbial genomes shed light on interconnected biogeochemical processes in an aquifer system.</title>
        <authorList>
            <person name="Anantharaman K."/>
            <person name="Brown C.T."/>
            <person name="Hug L.A."/>
            <person name="Sharon I."/>
            <person name="Castelle C.J."/>
            <person name="Probst A.J."/>
            <person name="Thomas B.C."/>
            <person name="Singh A."/>
            <person name="Wilkins M.J."/>
            <person name="Karaoz U."/>
            <person name="Brodie E.L."/>
            <person name="Williams K.H."/>
            <person name="Hubbard S.S."/>
            <person name="Banfield J.F."/>
        </authorList>
    </citation>
    <scope>NUCLEOTIDE SEQUENCE [LARGE SCALE GENOMIC DNA]</scope>
</reference>
<evidence type="ECO:0000313" key="3">
    <source>
        <dbReference type="Proteomes" id="UP000176914"/>
    </source>
</evidence>
<comment type="caution">
    <text evidence="2">The sequence shown here is derived from an EMBL/GenBank/DDBJ whole genome shotgun (WGS) entry which is preliminary data.</text>
</comment>
<organism evidence="2 3">
    <name type="scientific">Candidatus Kaiserbacteria bacterium RIFCSPHIGHO2_02_FULL_55_25</name>
    <dbReference type="NCBI Taxonomy" id="1798498"/>
    <lineage>
        <taxon>Bacteria</taxon>
        <taxon>Candidatus Kaiseribacteriota</taxon>
    </lineage>
</organism>
<gene>
    <name evidence="2" type="ORF">A3C20_04210</name>
</gene>
<proteinExistence type="predicted"/>
<evidence type="ECO:0000259" key="1">
    <source>
        <dbReference type="Pfam" id="PF12647"/>
    </source>
</evidence>
<dbReference type="AlphaFoldDB" id="A0A1F6EAL0"/>
<sequence length="98" mass="10912">MSFTRTLEDFVCENCASRVKGDGYTNHCPKCLWSKHVDIEPGDRAESCGGMMEPVRLEGSTPAYRIVHRCVRCGTERKINVHKEDDPSSILELARAGG</sequence>
<accession>A0A1F6EAL0</accession>
<dbReference type="InterPro" id="IPR024439">
    <property type="entry name" value="RNHCP"/>
</dbReference>
<name>A0A1F6EAL0_9BACT</name>
<dbReference type="Proteomes" id="UP000176914">
    <property type="component" value="Unassembled WGS sequence"/>
</dbReference>
<dbReference type="EMBL" id="MFLL01000001">
    <property type="protein sequence ID" value="OGG70698.1"/>
    <property type="molecule type" value="Genomic_DNA"/>
</dbReference>
<feature type="domain" description="RNHCP" evidence="1">
    <location>
        <begin position="8"/>
        <end position="89"/>
    </location>
</feature>